<accession>A0A4S2ML62</accession>
<dbReference type="AlphaFoldDB" id="A0A4S2ML62"/>
<protein>
    <submittedName>
        <fullName evidence="2">Uncharacterized protein</fullName>
    </submittedName>
</protein>
<keyword evidence="1" id="KW-0175">Coiled coil</keyword>
<feature type="non-terminal residue" evidence="2">
    <location>
        <position position="1"/>
    </location>
</feature>
<dbReference type="Proteomes" id="UP000298138">
    <property type="component" value="Unassembled WGS sequence"/>
</dbReference>
<sequence>LTKWAIEQVTVSQVFGIVDMYQDLDRSNSDQNRIERKLSQLEARAAETLSRVKRAFYSGDAEVTITRTHLFDLRKFLFIMHYRSPLLHERLTDSPEEYSANDRDALLFYMRTNVLDVTIDYEGEWLKTILQRAYPPDARWFYMNVTAYFLAFCTPSASFEEFLLTQNAYSILERINDGPDSKWTATHLLSPLTPDLIMVCRLGFMPHNSPSGLHPFESFMWEVTKASHTYCLKETLLEALPVSNAGNSYTTIVNGVVVPLLDSSTRRPEKDQFFFPFHQLPTKYVQRINSVILEQTHSIAMVVYRSEKALQQALLAY</sequence>
<evidence type="ECO:0000313" key="2">
    <source>
        <dbReference type="EMBL" id="TGZ77740.1"/>
    </source>
</evidence>
<name>A0A4S2ML62_9PEZI</name>
<proteinExistence type="predicted"/>
<reference evidence="2 3" key="1">
    <citation type="submission" date="2019-04" db="EMBL/GenBank/DDBJ databases">
        <title>Comparative genomics and transcriptomics to analyze fruiting body development in filamentous ascomycetes.</title>
        <authorList>
            <consortium name="DOE Joint Genome Institute"/>
            <person name="Lutkenhaus R."/>
            <person name="Traeger S."/>
            <person name="Breuer J."/>
            <person name="Kuo A."/>
            <person name="Lipzen A."/>
            <person name="Pangilinan J."/>
            <person name="Dilworth D."/>
            <person name="Sandor L."/>
            <person name="Poggeler S."/>
            <person name="Barry K."/>
            <person name="Grigoriev I.V."/>
            <person name="Nowrousian M."/>
        </authorList>
    </citation>
    <scope>NUCLEOTIDE SEQUENCE [LARGE SCALE GENOMIC DNA]</scope>
    <source>
        <strain evidence="2 3">CBS 389.68</strain>
    </source>
</reference>
<dbReference type="InParanoid" id="A0A4S2ML62"/>
<dbReference type="Pfam" id="PF14022">
    <property type="entry name" value="DUF4238"/>
    <property type="match status" value="1"/>
</dbReference>
<organism evidence="2 3">
    <name type="scientific">Ascodesmis nigricans</name>
    <dbReference type="NCBI Taxonomy" id="341454"/>
    <lineage>
        <taxon>Eukaryota</taxon>
        <taxon>Fungi</taxon>
        <taxon>Dikarya</taxon>
        <taxon>Ascomycota</taxon>
        <taxon>Pezizomycotina</taxon>
        <taxon>Pezizomycetes</taxon>
        <taxon>Pezizales</taxon>
        <taxon>Ascodesmidaceae</taxon>
        <taxon>Ascodesmis</taxon>
    </lineage>
</organism>
<keyword evidence="3" id="KW-1185">Reference proteome</keyword>
<dbReference type="InterPro" id="IPR025332">
    <property type="entry name" value="DUF4238"/>
</dbReference>
<gene>
    <name evidence="2" type="ORF">EX30DRAFT_289988</name>
</gene>
<evidence type="ECO:0000313" key="3">
    <source>
        <dbReference type="Proteomes" id="UP000298138"/>
    </source>
</evidence>
<feature type="coiled-coil region" evidence="1">
    <location>
        <begin position="24"/>
        <end position="51"/>
    </location>
</feature>
<dbReference type="EMBL" id="ML220149">
    <property type="protein sequence ID" value="TGZ77740.1"/>
    <property type="molecule type" value="Genomic_DNA"/>
</dbReference>
<feature type="non-terminal residue" evidence="2">
    <location>
        <position position="317"/>
    </location>
</feature>
<dbReference type="OrthoDB" id="5340163at2759"/>
<evidence type="ECO:0000256" key="1">
    <source>
        <dbReference type="SAM" id="Coils"/>
    </source>
</evidence>